<accession>A0A146G5Z9</accession>
<evidence type="ECO:0000256" key="1">
    <source>
        <dbReference type="SAM" id="SignalP"/>
    </source>
</evidence>
<dbReference type="STRING" id="690879.TSACC_21585"/>
<feature type="chain" id="PRO_5007524463" description="Uncharacterized protein TP-0789 domain-containing protein" evidence="1">
    <location>
        <begin position="28"/>
        <end position="234"/>
    </location>
</feature>
<keyword evidence="4" id="KW-1185">Reference proteome</keyword>
<dbReference type="InParanoid" id="A0A146G5Z9"/>
<dbReference type="RefSeq" id="WP_169809584.1">
    <property type="nucleotide sequence ID" value="NZ_BDCO01000002.1"/>
</dbReference>
<dbReference type="Proteomes" id="UP000076023">
    <property type="component" value="Unassembled WGS sequence"/>
</dbReference>
<organism evidence="3 4">
    <name type="scientific">Terrimicrobium sacchariphilum</name>
    <dbReference type="NCBI Taxonomy" id="690879"/>
    <lineage>
        <taxon>Bacteria</taxon>
        <taxon>Pseudomonadati</taxon>
        <taxon>Verrucomicrobiota</taxon>
        <taxon>Terrimicrobiia</taxon>
        <taxon>Terrimicrobiales</taxon>
        <taxon>Terrimicrobiaceae</taxon>
        <taxon>Terrimicrobium</taxon>
    </lineage>
</organism>
<reference evidence="4" key="1">
    <citation type="journal article" date="2017" name="Genome Announc.">
        <title>Draft Genome Sequence of Terrimicrobium sacchariphilum NM-5T, a Facultative Anaerobic Soil Bacterium of the Class Spartobacteria.</title>
        <authorList>
            <person name="Qiu Y.L."/>
            <person name="Tourlousse D.M."/>
            <person name="Matsuura N."/>
            <person name="Ohashi A."/>
            <person name="Sekiguchi Y."/>
        </authorList>
    </citation>
    <scope>NUCLEOTIDE SEQUENCE [LARGE SCALE GENOMIC DNA]</scope>
    <source>
        <strain evidence="4">NM-5</strain>
    </source>
</reference>
<evidence type="ECO:0000259" key="2">
    <source>
        <dbReference type="Pfam" id="PF17131"/>
    </source>
</evidence>
<dbReference type="Gene3D" id="2.50.20.10">
    <property type="entry name" value="Lipoprotein localisation LolA/LolB/LppX"/>
    <property type="match status" value="1"/>
</dbReference>
<name>A0A146G5Z9_TERSA</name>
<dbReference type="InterPro" id="IPR033399">
    <property type="entry name" value="TP_0789-like"/>
</dbReference>
<dbReference type="Pfam" id="PF17131">
    <property type="entry name" value="LolA_like"/>
    <property type="match status" value="1"/>
</dbReference>
<keyword evidence="1" id="KW-0732">Signal</keyword>
<feature type="domain" description="Uncharacterized protein TP-0789" evidence="2">
    <location>
        <begin position="110"/>
        <end position="216"/>
    </location>
</feature>
<comment type="caution">
    <text evidence="3">The sequence shown here is derived from an EMBL/GenBank/DDBJ whole genome shotgun (WGS) entry which is preliminary data.</text>
</comment>
<protein>
    <recommendedName>
        <fullName evidence="2">Uncharacterized protein TP-0789 domain-containing protein</fullName>
    </recommendedName>
</protein>
<feature type="signal peptide" evidence="1">
    <location>
        <begin position="1"/>
        <end position="27"/>
    </location>
</feature>
<dbReference type="AlphaFoldDB" id="A0A146G5Z9"/>
<gene>
    <name evidence="3" type="ORF">TSACC_21585</name>
</gene>
<dbReference type="CDD" id="cd16329">
    <property type="entry name" value="LolA_like"/>
    <property type="match status" value="1"/>
</dbReference>
<dbReference type="EMBL" id="BDCO01000002">
    <property type="protein sequence ID" value="GAT33175.1"/>
    <property type="molecule type" value="Genomic_DNA"/>
</dbReference>
<evidence type="ECO:0000313" key="3">
    <source>
        <dbReference type="EMBL" id="GAT33175.1"/>
    </source>
</evidence>
<proteinExistence type="predicted"/>
<evidence type="ECO:0000313" key="4">
    <source>
        <dbReference type="Proteomes" id="UP000076023"/>
    </source>
</evidence>
<sequence>MIFRSGHLRKLVAAGLGILCLIGTASAADPTAQEILEAARVNPLGNQIALDAQLRRESKSTPFTIVVDGAVRFQFKAPDQEIILQLGDDAPKLTERIGGKAAAVKPARFDEKIRGSGVTYEDLSLQFLYWKNPKLIGEDRINARPAWKIEAQAPRGASQYGVARMWIDKDSGALVRVEGYDMSGKMIRRFEVVSAQKIDGQWMLKQMRFEALNPDTRKVTDRTYLEVLGKAADS</sequence>